<evidence type="ECO:0000256" key="1">
    <source>
        <dbReference type="SAM" id="MobiDB-lite"/>
    </source>
</evidence>
<accession>A0ABW3CX19</accession>
<comment type="caution">
    <text evidence="3">The sequence shown here is derived from an EMBL/GenBank/DDBJ whole genome shotgun (WGS) entry which is preliminary data.</text>
</comment>
<organism evidence="3 4">
    <name type="scientific">Sungkyunkwania multivorans</name>
    <dbReference type="NCBI Taxonomy" id="1173618"/>
    <lineage>
        <taxon>Bacteria</taxon>
        <taxon>Pseudomonadati</taxon>
        <taxon>Bacteroidota</taxon>
        <taxon>Flavobacteriia</taxon>
        <taxon>Flavobacteriales</taxon>
        <taxon>Flavobacteriaceae</taxon>
        <taxon>Sungkyunkwania</taxon>
    </lineage>
</organism>
<dbReference type="Proteomes" id="UP001596978">
    <property type="component" value="Unassembled WGS sequence"/>
</dbReference>
<reference evidence="4" key="1">
    <citation type="journal article" date="2019" name="Int. J. Syst. Evol. Microbiol.">
        <title>The Global Catalogue of Microorganisms (GCM) 10K type strain sequencing project: providing services to taxonomists for standard genome sequencing and annotation.</title>
        <authorList>
            <consortium name="The Broad Institute Genomics Platform"/>
            <consortium name="The Broad Institute Genome Sequencing Center for Infectious Disease"/>
            <person name="Wu L."/>
            <person name="Ma J."/>
        </authorList>
    </citation>
    <scope>NUCLEOTIDE SEQUENCE [LARGE SCALE GENOMIC DNA]</scope>
    <source>
        <strain evidence="4">CCUG 62952</strain>
    </source>
</reference>
<dbReference type="EMBL" id="JBHTJH010000004">
    <property type="protein sequence ID" value="MFD0861622.1"/>
    <property type="molecule type" value="Genomic_DNA"/>
</dbReference>
<name>A0ABW3CX19_9FLAO</name>
<keyword evidence="4" id="KW-1185">Reference proteome</keyword>
<feature type="chain" id="PRO_5045889915" evidence="2">
    <location>
        <begin position="23"/>
        <end position="240"/>
    </location>
</feature>
<feature type="signal peptide" evidence="2">
    <location>
        <begin position="1"/>
        <end position="22"/>
    </location>
</feature>
<dbReference type="RefSeq" id="WP_386404981.1">
    <property type="nucleotide sequence ID" value="NZ_JBHTJH010000004.1"/>
</dbReference>
<feature type="region of interest" description="Disordered" evidence="1">
    <location>
        <begin position="212"/>
        <end position="240"/>
    </location>
</feature>
<evidence type="ECO:0000256" key="2">
    <source>
        <dbReference type="SAM" id="SignalP"/>
    </source>
</evidence>
<sequence>MKKTSLKIMAMAFLFVALGCQENDVQEDATVELQKFIENNDLIILDEGSPTVASFESLDEARAYIDEMRAIMKKGGHFHDDNVFPIESNGNAGTTSRTPTVRQGLKNLVLQSSWLNLGARIEADIRYAYCTGNGNIVNDASKFSATSYLAGASIGLSWTPTTQISQYRTNRTVEYIIRGRLTLGFEYDGTPVGISETVTYSGFFASPQGNGSGEGACGNGPGGNEPHVHEGGCPPGHEIP</sequence>
<proteinExistence type="predicted"/>
<evidence type="ECO:0000313" key="3">
    <source>
        <dbReference type="EMBL" id="MFD0861622.1"/>
    </source>
</evidence>
<feature type="compositionally biased region" description="Gly residues" evidence="1">
    <location>
        <begin position="212"/>
        <end position="223"/>
    </location>
</feature>
<keyword evidence="2" id="KW-0732">Signal</keyword>
<dbReference type="PROSITE" id="PS51257">
    <property type="entry name" value="PROKAR_LIPOPROTEIN"/>
    <property type="match status" value="1"/>
</dbReference>
<evidence type="ECO:0000313" key="4">
    <source>
        <dbReference type="Proteomes" id="UP001596978"/>
    </source>
</evidence>
<gene>
    <name evidence="3" type="ORF">ACFQ1M_05350</name>
</gene>
<protein>
    <submittedName>
        <fullName evidence="3">Uncharacterized protein</fullName>
    </submittedName>
</protein>